<evidence type="ECO:0000313" key="9">
    <source>
        <dbReference type="Proteomes" id="UP000515152"/>
    </source>
</evidence>
<feature type="compositionally biased region" description="Basic and acidic residues" evidence="7">
    <location>
        <begin position="587"/>
        <end position="598"/>
    </location>
</feature>
<dbReference type="CDD" id="cd01851">
    <property type="entry name" value="GBP"/>
    <property type="match status" value="1"/>
</dbReference>
<evidence type="ECO:0000259" key="8">
    <source>
        <dbReference type="PROSITE" id="PS51715"/>
    </source>
</evidence>
<accession>A0A6P8G3G0</accession>
<dbReference type="CDD" id="cd16269">
    <property type="entry name" value="GBP_C"/>
    <property type="match status" value="1"/>
</dbReference>
<dbReference type="RefSeq" id="XP_031434418.1">
    <property type="nucleotide sequence ID" value="XM_031578558.1"/>
</dbReference>
<evidence type="ECO:0000256" key="2">
    <source>
        <dbReference type="ARBA" id="ARBA00022741"/>
    </source>
</evidence>
<dbReference type="GO" id="GO:0045087">
    <property type="term" value="P:innate immune response"/>
    <property type="evidence" value="ECO:0007669"/>
    <property type="project" value="UniProtKB-KW"/>
</dbReference>
<dbReference type="InterPro" id="IPR037684">
    <property type="entry name" value="GBP_C"/>
</dbReference>
<dbReference type="InterPro" id="IPR003191">
    <property type="entry name" value="Guanylate-bd/ATL_C"/>
</dbReference>
<evidence type="ECO:0000256" key="5">
    <source>
        <dbReference type="ARBA" id="ARBA00023134"/>
    </source>
</evidence>
<dbReference type="InterPro" id="IPR036543">
    <property type="entry name" value="Guanylate-bd_C_sf"/>
</dbReference>
<dbReference type="Gene3D" id="1.20.1000.10">
    <property type="entry name" value="Guanylate-binding protein, C-terminal domain"/>
    <property type="match status" value="1"/>
</dbReference>
<dbReference type="SUPFAM" id="SSF48340">
    <property type="entry name" value="Interferon-induced guanylate-binding protein 1 (GBP1), C-terminal domain"/>
    <property type="match status" value="1"/>
</dbReference>
<evidence type="ECO:0000256" key="4">
    <source>
        <dbReference type="ARBA" id="ARBA00022859"/>
    </source>
</evidence>
<dbReference type="Pfam" id="PF02841">
    <property type="entry name" value="GBP_C"/>
    <property type="match status" value="1"/>
</dbReference>
<evidence type="ECO:0000256" key="3">
    <source>
        <dbReference type="ARBA" id="ARBA00022801"/>
    </source>
</evidence>
<dbReference type="Proteomes" id="UP000515152">
    <property type="component" value="Chromosome 13"/>
</dbReference>
<protein>
    <submittedName>
        <fullName evidence="10">Guanylate-binding protein 1-like</fullName>
    </submittedName>
</protein>
<dbReference type="KEGG" id="char:105912307"/>
<dbReference type="GO" id="GO:0003924">
    <property type="term" value="F:GTPase activity"/>
    <property type="evidence" value="ECO:0007669"/>
    <property type="project" value="InterPro"/>
</dbReference>
<feature type="region of interest" description="Disordered" evidence="7">
    <location>
        <begin position="586"/>
        <end position="609"/>
    </location>
</feature>
<dbReference type="OrthoDB" id="2135133at2759"/>
<evidence type="ECO:0000256" key="1">
    <source>
        <dbReference type="ARBA" id="ARBA00022588"/>
    </source>
</evidence>
<dbReference type="InterPro" id="IPR030386">
    <property type="entry name" value="G_GB1_RHD3_dom"/>
</dbReference>
<dbReference type="InterPro" id="IPR015894">
    <property type="entry name" value="Guanylate-bd_N"/>
</dbReference>
<keyword evidence="9" id="KW-1185">Reference proteome</keyword>
<keyword evidence="4" id="KW-0391">Immunity</keyword>
<dbReference type="PANTHER" id="PTHR10751">
    <property type="entry name" value="GUANYLATE BINDING PROTEIN"/>
    <property type="match status" value="1"/>
</dbReference>
<keyword evidence="3" id="KW-0378">Hydrolase</keyword>
<keyword evidence="5" id="KW-0342">GTP-binding</keyword>
<evidence type="ECO:0000256" key="7">
    <source>
        <dbReference type="SAM" id="MobiDB-lite"/>
    </source>
</evidence>
<feature type="domain" description="GB1/RHD3-type G" evidence="8">
    <location>
        <begin position="37"/>
        <end position="274"/>
    </location>
</feature>
<keyword evidence="1" id="KW-0399">Innate immunity</keyword>
<dbReference type="GeneID" id="105912307"/>
<reference evidence="10" key="1">
    <citation type="submission" date="2025-08" db="UniProtKB">
        <authorList>
            <consortium name="RefSeq"/>
        </authorList>
    </citation>
    <scope>IDENTIFICATION</scope>
</reference>
<gene>
    <name evidence="10" type="primary">LOC105912307</name>
</gene>
<dbReference type="InterPro" id="IPR027417">
    <property type="entry name" value="P-loop_NTPase"/>
</dbReference>
<keyword evidence="2" id="KW-0547">Nucleotide-binding</keyword>
<dbReference type="SUPFAM" id="SSF52540">
    <property type="entry name" value="P-loop containing nucleoside triphosphate hydrolases"/>
    <property type="match status" value="1"/>
</dbReference>
<dbReference type="Gene3D" id="3.40.50.300">
    <property type="entry name" value="P-loop containing nucleotide triphosphate hydrolases"/>
    <property type="match status" value="1"/>
</dbReference>
<dbReference type="Pfam" id="PF02263">
    <property type="entry name" value="GBP"/>
    <property type="match status" value="1"/>
</dbReference>
<feature type="region of interest" description="Disordered" evidence="7">
    <location>
        <begin position="504"/>
        <end position="534"/>
    </location>
</feature>
<dbReference type="FunFam" id="3.40.50.300:FF:002581">
    <property type="entry name" value="Guanylate-binding protein 4"/>
    <property type="match status" value="1"/>
</dbReference>
<name>A0A6P8G3G0_CLUHA</name>
<comment type="similarity">
    <text evidence="6">Belongs to the TRAFAC class dynamin-like GTPase superfamily. GB1/RHD3 GTPase family.</text>
</comment>
<sequence>MAAGPVAMQEPVCLINNEEGGGLSVQQEALEILQQIQQPVVVVTIVGPYRSGKSYLMNRLAGKQTGFALGNTIESKTKGIWMWCVPHPSKEGHTLVLLDTEGLGDVNKGDSKHDTKIFALAILLSSTLVFNSRGTIDNKAIEELQYVTELSNYIKVKSSDEGDNTEFVRFFPNFIWAVRDFTLERKIDSKEVTSDEYLEYALQLKPGRSRNVMEYNLPRECIRNYFPSRRCFTFPVPTHPDNMSRLESLNPDELSRDFLKVAEHFCKYVFMQSKVKSPKDGYEVNGKVLGHLAKMYVDTISSGGMPCLENAVITISELENKAAVEDGTRVYQTGMEQLKQSFPVELTVVSAEHQRLYTMAIQTFMNRCFKDDEGKYLNSLEKDLHQRFDQYLHHNEKASKKICQDLLTSLSAKMTDQLQKGFYAKPGGYKLFSKDMESIVEEYNSQTTKLVKAKDVMEEFLRSKYMEAESIRQADTKLSEQEKQICEERERALLLQQKMEAEEEERRKLEVKMKADRESFEERMKQTEKKSEEERKLKEKEFVKVLESKMREQKQMLEKQEVEEDRRKHKEDQAVQAKQFEQMMENFRSDRKDQDQRHQQSMALMQQQHEQAMAKMQQSRGSSSDVLLAKLVWVFRVVGYLT</sequence>
<feature type="compositionally biased region" description="Polar residues" evidence="7">
    <location>
        <begin position="599"/>
        <end position="609"/>
    </location>
</feature>
<dbReference type="PROSITE" id="PS51715">
    <property type="entry name" value="G_GB1_RHD3"/>
    <property type="match status" value="1"/>
</dbReference>
<evidence type="ECO:0000313" key="10">
    <source>
        <dbReference type="RefSeq" id="XP_031434418.1"/>
    </source>
</evidence>
<evidence type="ECO:0000256" key="6">
    <source>
        <dbReference type="PROSITE-ProRule" id="PRU01052"/>
    </source>
</evidence>
<dbReference type="AlphaFoldDB" id="A0A6P8G3G0"/>
<organism evidence="9 10">
    <name type="scientific">Clupea harengus</name>
    <name type="common">Atlantic herring</name>
    <dbReference type="NCBI Taxonomy" id="7950"/>
    <lineage>
        <taxon>Eukaryota</taxon>
        <taxon>Metazoa</taxon>
        <taxon>Chordata</taxon>
        <taxon>Craniata</taxon>
        <taxon>Vertebrata</taxon>
        <taxon>Euteleostomi</taxon>
        <taxon>Actinopterygii</taxon>
        <taxon>Neopterygii</taxon>
        <taxon>Teleostei</taxon>
        <taxon>Clupei</taxon>
        <taxon>Clupeiformes</taxon>
        <taxon>Clupeoidei</taxon>
        <taxon>Clupeidae</taxon>
        <taxon>Clupea</taxon>
    </lineage>
</organism>
<proteinExistence type="inferred from homology"/>
<dbReference type="GO" id="GO:0005525">
    <property type="term" value="F:GTP binding"/>
    <property type="evidence" value="ECO:0007669"/>
    <property type="project" value="UniProtKB-KW"/>
</dbReference>